<dbReference type="GO" id="GO:0004519">
    <property type="term" value="F:endonuclease activity"/>
    <property type="evidence" value="ECO:0007669"/>
    <property type="project" value="UniProtKB-KW"/>
</dbReference>
<evidence type="ECO:0000256" key="2">
    <source>
        <dbReference type="ARBA" id="ARBA00011322"/>
    </source>
</evidence>
<dbReference type="Proteomes" id="UP000197153">
    <property type="component" value="Chromosome 2"/>
</dbReference>
<dbReference type="Pfam" id="PF12320">
    <property type="entry name" value="SbcD_C"/>
    <property type="match status" value="1"/>
</dbReference>
<dbReference type="PANTHER" id="PTHR30337">
    <property type="entry name" value="COMPONENT OF ATP-DEPENDENT DSDNA EXONUCLEASE"/>
    <property type="match status" value="1"/>
</dbReference>
<evidence type="ECO:0000256" key="6">
    <source>
        <dbReference type="ARBA" id="ARBA00022839"/>
    </source>
</evidence>
<dbReference type="InterPro" id="IPR050535">
    <property type="entry name" value="DNA_Repair-Maintenance_Comp"/>
</dbReference>
<dbReference type="CDD" id="cd00840">
    <property type="entry name" value="MPP_Mre11_N"/>
    <property type="match status" value="1"/>
</dbReference>
<evidence type="ECO:0000259" key="8">
    <source>
        <dbReference type="Pfam" id="PF00149"/>
    </source>
</evidence>
<keyword evidence="4 7" id="KW-0540">Nuclease</keyword>
<dbReference type="GO" id="GO:0008408">
    <property type="term" value="F:3'-5' exonuclease activity"/>
    <property type="evidence" value="ECO:0007669"/>
    <property type="project" value="InterPro"/>
</dbReference>
<dbReference type="InterPro" id="IPR004843">
    <property type="entry name" value="Calcineurin-like_PHP"/>
</dbReference>
<keyword evidence="7" id="KW-0255">Endonuclease</keyword>
<protein>
    <recommendedName>
        <fullName evidence="3 7">Nuclease SbcCD subunit D</fullName>
    </recommendedName>
</protein>
<comment type="function">
    <text evidence="7">SbcCD cleaves DNA hairpin structures. These structures can inhibit DNA replication and are intermediates in certain DNA recombination reactions. The complex acts as a 3'-&gt;5' double strand exonuclease that can open hairpins. It also has a 5' single-strand endonuclease activity.</text>
</comment>
<dbReference type="Pfam" id="PF00149">
    <property type="entry name" value="Metallophos"/>
    <property type="match status" value="1"/>
</dbReference>
<comment type="subunit">
    <text evidence="2 7">Heterodimer of SbcC and SbcD.</text>
</comment>
<evidence type="ECO:0000313" key="11">
    <source>
        <dbReference type="Proteomes" id="UP000197153"/>
    </source>
</evidence>
<evidence type="ECO:0000256" key="4">
    <source>
        <dbReference type="ARBA" id="ARBA00022722"/>
    </source>
</evidence>
<evidence type="ECO:0000256" key="3">
    <source>
        <dbReference type="ARBA" id="ARBA00013365"/>
    </source>
</evidence>
<dbReference type="PANTHER" id="PTHR30337:SF0">
    <property type="entry name" value="NUCLEASE SBCCD SUBUNIT D"/>
    <property type="match status" value="1"/>
</dbReference>
<evidence type="ECO:0000256" key="1">
    <source>
        <dbReference type="ARBA" id="ARBA00010555"/>
    </source>
</evidence>
<evidence type="ECO:0000256" key="5">
    <source>
        <dbReference type="ARBA" id="ARBA00022801"/>
    </source>
</evidence>
<dbReference type="EMBL" id="CP022111">
    <property type="protein sequence ID" value="ASG23251.1"/>
    <property type="molecule type" value="Genomic_DNA"/>
</dbReference>
<dbReference type="InterPro" id="IPR004593">
    <property type="entry name" value="SbcD"/>
</dbReference>
<dbReference type="SUPFAM" id="SSF56300">
    <property type="entry name" value="Metallo-dependent phosphatases"/>
    <property type="match status" value="1"/>
</dbReference>
<dbReference type="KEGG" id="nao:Y958_20690"/>
<dbReference type="InterPro" id="IPR029052">
    <property type="entry name" value="Metallo-depent_PP-like"/>
</dbReference>
<feature type="domain" description="Calcineurin-like phosphoesterase" evidence="8">
    <location>
        <begin position="1"/>
        <end position="236"/>
    </location>
</feature>
<reference evidence="10 11" key="1">
    <citation type="submission" date="2017-06" db="EMBL/GenBank/DDBJ databases">
        <title>Complete genome sequence of Nitrospirillum amazonense strain CBAmC, an endophytic nitrogen-fixing and plant growth-promoting bacterium, isolated from sugarcane.</title>
        <authorList>
            <person name="Schwab S."/>
            <person name="dos Santos Teixeira K.R."/>
            <person name="Simoes Araujo J.L."/>
            <person name="Soares Vidal M."/>
            <person name="Borges de Freitas H.R."/>
            <person name="Rivello Crivelaro A.L."/>
            <person name="Bueno de Camargo Nunes A."/>
            <person name="dos Santos C.M."/>
            <person name="Palmeira da Silva Rosa D."/>
            <person name="da Silva Padilha D."/>
            <person name="da Silva E."/>
            <person name="Araujo Terra L."/>
            <person name="Soares Mendes V."/>
            <person name="Farinelli L."/>
            <person name="Magalhaes Cruz L."/>
            <person name="Baldani J.I."/>
        </authorList>
    </citation>
    <scope>NUCLEOTIDE SEQUENCE [LARGE SCALE GENOMIC DNA]</scope>
    <source>
        <strain evidence="10 11">CBAmC</strain>
    </source>
</reference>
<accession>A0A248JXN2</accession>
<keyword evidence="7" id="KW-0235">DNA replication</keyword>
<comment type="similarity">
    <text evidence="1 7">Belongs to the SbcD family.</text>
</comment>
<dbReference type="InterPro" id="IPR026843">
    <property type="entry name" value="SbcD_C"/>
</dbReference>
<evidence type="ECO:0000259" key="9">
    <source>
        <dbReference type="Pfam" id="PF12320"/>
    </source>
</evidence>
<dbReference type="GO" id="GO:0006310">
    <property type="term" value="P:DNA recombination"/>
    <property type="evidence" value="ECO:0007669"/>
    <property type="project" value="UniProtKB-KW"/>
</dbReference>
<dbReference type="NCBIfam" id="TIGR00619">
    <property type="entry name" value="sbcd"/>
    <property type="match status" value="1"/>
</dbReference>
<dbReference type="Gene3D" id="3.60.21.10">
    <property type="match status" value="1"/>
</dbReference>
<keyword evidence="7" id="KW-0233">DNA recombination</keyword>
<keyword evidence="11" id="KW-1185">Reference proteome</keyword>
<evidence type="ECO:0000313" key="10">
    <source>
        <dbReference type="EMBL" id="ASG23251.1"/>
    </source>
</evidence>
<dbReference type="InterPro" id="IPR041796">
    <property type="entry name" value="Mre11_N"/>
</dbReference>
<keyword evidence="6 7" id="KW-0269">Exonuclease</keyword>
<dbReference type="RefSeq" id="WP_088873760.1">
    <property type="nucleotide sequence ID" value="NZ_CP022111.1"/>
</dbReference>
<name>A0A248JXN2_9PROT</name>
<dbReference type="AlphaFoldDB" id="A0A248JXN2"/>
<organism evidence="10 11">
    <name type="scientific">Nitrospirillum viridazoti CBAmc</name>
    <dbReference type="NCBI Taxonomy" id="1441467"/>
    <lineage>
        <taxon>Bacteria</taxon>
        <taxon>Pseudomonadati</taxon>
        <taxon>Pseudomonadota</taxon>
        <taxon>Alphaproteobacteria</taxon>
        <taxon>Rhodospirillales</taxon>
        <taxon>Azospirillaceae</taxon>
        <taxon>Nitrospirillum</taxon>
        <taxon>Nitrospirillum viridazoti</taxon>
    </lineage>
</organism>
<gene>
    <name evidence="7" type="primary">sbcD</name>
    <name evidence="10" type="ORF">Y958_20690</name>
</gene>
<keyword evidence="5 7" id="KW-0378">Hydrolase</keyword>
<feature type="domain" description="Nuclease SbcCD subunit D C-terminal" evidence="9">
    <location>
        <begin position="299"/>
        <end position="387"/>
    </location>
</feature>
<proteinExistence type="inferred from homology"/>
<evidence type="ECO:0000256" key="7">
    <source>
        <dbReference type="RuleBase" id="RU363069"/>
    </source>
</evidence>
<sequence length="407" mass="44000">MRILHTADWHIGQTLSGWTREVEHQAFLDHLADVIEEEAVDVLVIAGDVFDGINPSGDAQRMLYSALAKFRRRRPHLTTVMIAGNHDPAGRLEAPDAVLQVIGVHALGTLRWKDGQVDMDRHLIPVADAGRQVRAMVLAIPFLRAADLPGLTLGAEVTAGSPVVAATRAFHQQLAAQAQARAGGLPIIATGHLHCAGGTESEGVERRILIGGEHAVPPEIYDPAFAYVALGHLHRPQNLGDGRVRYSGSPFPLSAAEIGYDHGVTLVDIREDGVTTTHRPLPRPIPCLQLPERGGMSVADLDAVLTALNLDASAPRDRHPFVWLRFLADRPVPNLLAEVETVLERHAVRRAGVRIEQAARAASETAPPVSLAETSPEELFVSVFQDMHGMPPDARHLAAFRDAQVGE</sequence>
<dbReference type="GO" id="GO:0006260">
    <property type="term" value="P:DNA replication"/>
    <property type="evidence" value="ECO:0007669"/>
    <property type="project" value="UniProtKB-KW"/>
</dbReference>